<feature type="transmembrane region" description="Helical" evidence="1">
    <location>
        <begin position="35"/>
        <end position="60"/>
    </location>
</feature>
<dbReference type="RefSeq" id="WP_109307387.1">
    <property type="nucleotide sequence ID" value="NZ_BJUF01000097.1"/>
</dbReference>
<keyword evidence="1" id="KW-1133">Transmembrane helix</keyword>
<dbReference type="AlphaFoldDB" id="A0A2U3AG86"/>
<comment type="caution">
    <text evidence="2">The sequence shown here is derived from an EMBL/GenBank/DDBJ whole genome shotgun (WGS) entry which is preliminary data.</text>
</comment>
<dbReference type="Proteomes" id="UP000245938">
    <property type="component" value="Unassembled WGS sequence"/>
</dbReference>
<feature type="transmembrane region" description="Helical" evidence="1">
    <location>
        <begin position="111"/>
        <end position="130"/>
    </location>
</feature>
<gene>
    <name evidence="2" type="ORF">DEX24_15995</name>
</gene>
<name>A0A2U3AG86_9BACL</name>
<protein>
    <submittedName>
        <fullName evidence="2">Uncharacterized protein</fullName>
    </submittedName>
</protein>
<feature type="transmembrane region" description="Helical" evidence="1">
    <location>
        <begin position="80"/>
        <end position="99"/>
    </location>
</feature>
<reference evidence="2 3" key="1">
    <citation type="submission" date="2018-05" db="EMBL/GenBank/DDBJ databases">
        <title>Kurthia sibirica genome sequence.</title>
        <authorList>
            <person name="Maclea K.S."/>
            <person name="Goen A.E."/>
        </authorList>
    </citation>
    <scope>NUCLEOTIDE SEQUENCE [LARGE SCALE GENOMIC DNA]</scope>
    <source>
        <strain evidence="2 3">ATCC 49154</strain>
    </source>
</reference>
<keyword evidence="1" id="KW-0812">Transmembrane</keyword>
<evidence type="ECO:0000313" key="2">
    <source>
        <dbReference type="EMBL" id="PWI23540.1"/>
    </source>
</evidence>
<keyword evidence="3" id="KW-1185">Reference proteome</keyword>
<proteinExistence type="predicted"/>
<accession>A0A2U3AG86</accession>
<feature type="transmembrane region" description="Helical" evidence="1">
    <location>
        <begin position="136"/>
        <end position="156"/>
    </location>
</feature>
<evidence type="ECO:0000313" key="3">
    <source>
        <dbReference type="Proteomes" id="UP000245938"/>
    </source>
</evidence>
<evidence type="ECO:0000256" key="1">
    <source>
        <dbReference type="SAM" id="Phobius"/>
    </source>
</evidence>
<feature type="transmembrane region" description="Helical" evidence="1">
    <location>
        <begin position="6"/>
        <end position="23"/>
    </location>
</feature>
<dbReference type="EMBL" id="QFVR01000034">
    <property type="protein sequence ID" value="PWI23540.1"/>
    <property type="molecule type" value="Genomic_DNA"/>
</dbReference>
<keyword evidence="1" id="KW-0472">Membrane</keyword>
<organism evidence="2 3">
    <name type="scientific">Kurthia sibirica</name>
    <dbReference type="NCBI Taxonomy" id="202750"/>
    <lineage>
        <taxon>Bacteria</taxon>
        <taxon>Bacillati</taxon>
        <taxon>Bacillota</taxon>
        <taxon>Bacilli</taxon>
        <taxon>Bacillales</taxon>
        <taxon>Caryophanaceae</taxon>
        <taxon>Kurthia</taxon>
    </lineage>
</organism>
<sequence>MKKMFLINLLALLILNFLIIFEVKDFFGDLEINVMTVFVLIFSFVFVMFIMIFVLNIIFSFVLNYFTSYDLDYEENRSKVLNTIILVNEILLLVLYLILLIDPNLIFTLQAYKLVTPIIFSVLFSILLSLKLKDFIFFNVSMIVVNILLVFFEKILNLYVHI</sequence>